<proteinExistence type="predicted"/>
<gene>
    <name evidence="2" type="ORF">NDU88_005832</name>
</gene>
<accession>A0AAV7W8X1</accession>
<evidence type="ECO:0000313" key="2">
    <source>
        <dbReference type="EMBL" id="KAJ1210468.1"/>
    </source>
</evidence>
<dbReference type="AlphaFoldDB" id="A0AAV7W8X1"/>
<keyword evidence="3" id="KW-1185">Reference proteome</keyword>
<evidence type="ECO:0000256" key="1">
    <source>
        <dbReference type="SAM" id="MobiDB-lite"/>
    </source>
</evidence>
<sequence length="86" mass="9156">MRCGGLTVAPNKQHYGQQKKDLVDLQQPSTPITSDVDEDDLAALAPDGAHGATLDAILQAITDSQQAVVLKTDTMVVDQGILRDDL</sequence>
<dbReference type="Proteomes" id="UP001066276">
    <property type="component" value="Chromosome 1_2"/>
</dbReference>
<evidence type="ECO:0000313" key="3">
    <source>
        <dbReference type="Proteomes" id="UP001066276"/>
    </source>
</evidence>
<comment type="caution">
    <text evidence="2">The sequence shown here is derived from an EMBL/GenBank/DDBJ whole genome shotgun (WGS) entry which is preliminary data.</text>
</comment>
<organism evidence="2 3">
    <name type="scientific">Pleurodeles waltl</name>
    <name type="common">Iberian ribbed newt</name>
    <dbReference type="NCBI Taxonomy" id="8319"/>
    <lineage>
        <taxon>Eukaryota</taxon>
        <taxon>Metazoa</taxon>
        <taxon>Chordata</taxon>
        <taxon>Craniata</taxon>
        <taxon>Vertebrata</taxon>
        <taxon>Euteleostomi</taxon>
        <taxon>Amphibia</taxon>
        <taxon>Batrachia</taxon>
        <taxon>Caudata</taxon>
        <taxon>Salamandroidea</taxon>
        <taxon>Salamandridae</taxon>
        <taxon>Pleurodelinae</taxon>
        <taxon>Pleurodeles</taxon>
    </lineage>
</organism>
<protein>
    <submittedName>
        <fullName evidence="2">Uncharacterized protein</fullName>
    </submittedName>
</protein>
<dbReference type="EMBL" id="JANPWB010000002">
    <property type="protein sequence ID" value="KAJ1210468.1"/>
    <property type="molecule type" value="Genomic_DNA"/>
</dbReference>
<feature type="region of interest" description="Disordered" evidence="1">
    <location>
        <begin position="1"/>
        <end position="21"/>
    </location>
</feature>
<reference evidence="2" key="1">
    <citation type="journal article" date="2022" name="bioRxiv">
        <title>Sequencing and chromosome-scale assembly of the giantPleurodeles waltlgenome.</title>
        <authorList>
            <person name="Brown T."/>
            <person name="Elewa A."/>
            <person name="Iarovenko S."/>
            <person name="Subramanian E."/>
            <person name="Araus A.J."/>
            <person name="Petzold A."/>
            <person name="Susuki M."/>
            <person name="Suzuki K.-i.T."/>
            <person name="Hayashi T."/>
            <person name="Toyoda A."/>
            <person name="Oliveira C."/>
            <person name="Osipova E."/>
            <person name="Leigh N.D."/>
            <person name="Simon A."/>
            <person name="Yun M.H."/>
        </authorList>
    </citation>
    <scope>NUCLEOTIDE SEQUENCE</scope>
    <source>
        <strain evidence="2">20211129_DDA</strain>
        <tissue evidence="2">Liver</tissue>
    </source>
</reference>
<name>A0AAV7W8X1_PLEWA</name>